<evidence type="ECO:0008006" key="3">
    <source>
        <dbReference type="Google" id="ProtNLM"/>
    </source>
</evidence>
<reference evidence="1" key="1">
    <citation type="journal article" date="2014" name="Int. J. Syst. Evol. Microbiol.">
        <title>Complete genome sequence of Corynebacterium casei LMG S-19264T (=DSM 44701T), isolated from a smear-ripened cheese.</title>
        <authorList>
            <consortium name="US DOE Joint Genome Institute (JGI-PGF)"/>
            <person name="Walter F."/>
            <person name="Albersmeier A."/>
            <person name="Kalinowski J."/>
            <person name="Ruckert C."/>
        </authorList>
    </citation>
    <scope>NUCLEOTIDE SEQUENCE</scope>
    <source>
        <strain evidence="1">JCM 4490</strain>
    </source>
</reference>
<dbReference type="AlphaFoldDB" id="A0A918MRB7"/>
<proteinExistence type="predicted"/>
<dbReference type="Proteomes" id="UP000620224">
    <property type="component" value="Unassembled WGS sequence"/>
</dbReference>
<dbReference type="Gene3D" id="1.10.490.110">
    <property type="entry name" value="Uncharacterized conserved protein DUF2267"/>
    <property type="match status" value="1"/>
</dbReference>
<keyword evidence="2" id="KW-1185">Reference proteome</keyword>
<dbReference type="InterPro" id="IPR038282">
    <property type="entry name" value="DUF2267_sf"/>
</dbReference>
<dbReference type="Pfam" id="PF10025">
    <property type="entry name" value="DUF2267"/>
    <property type="match status" value="1"/>
</dbReference>
<dbReference type="EMBL" id="BMUE01000004">
    <property type="protein sequence ID" value="GGW47284.1"/>
    <property type="molecule type" value="Genomic_DNA"/>
</dbReference>
<reference evidence="1" key="2">
    <citation type="submission" date="2020-09" db="EMBL/GenBank/DDBJ databases">
        <authorList>
            <person name="Sun Q."/>
            <person name="Ohkuma M."/>
        </authorList>
    </citation>
    <scope>NUCLEOTIDE SEQUENCE</scope>
    <source>
        <strain evidence="1">JCM 4490</strain>
    </source>
</reference>
<evidence type="ECO:0000313" key="2">
    <source>
        <dbReference type="Proteomes" id="UP000620224"/>
    </source>
</evidence>
<sequence length="156" mass="16666">MTGALGTGREVGAGMSFTVSGRACAVPVTSRRIGDAMDSDDFIRLVSRRAHEPEEQARELTRATMLTLGERITGGEARHLAGVLPAEIAPPLVPPEDVAENFGVAEFVRRVSERADVGETVSRRGVAAVFMTLGEAVPGAEFQDVMSQLPNEFQNI</sequence>
<protein>
    <recommendedName>
        <fullName evidence="3">DUF2267 domain-containing protein</fullName>
    </recommendedName>
</protein>
<gene>
    <name evidence="1" type="ORF">GCM10010503_25130</name>
</gene>
<comment type="caution">
    <text evidence="1">The sequence shown here is derived from an EMBL/GenBank/DDBJ whole genome shotgun (WGS) entry which is preliminary data.</text>
</comment>
<dbReference type="InterPro" id="IPR018727">
    <property type="entry name" value="DUF2267"/>
</dbReference>
<organism evidence="1 2">
    <name type="scientific">Streptomyces lucensis JCM 4490</name>
    <dbReference type="NCBI Taxonomy" id="1306176"/>
    <lineage>
        <taxon>Bacteria</taxon>
        <taxon>Bacillati</taxon>
        <taxon>Actinomycetota</taxon>
        <taxon>Actinomycetes</taxon>
        <taxon>Kitasatosporales</taxon>
        <taxon>Streptomycetaceae</taxon>
        <taxon>Streptomyces</taxon>
    </lineage>
</organism>
<evidence type="ECO:0000313" key="1">
    <source>
        <dbReference type="EMBL" id="GGW47284.1"/>
    </source>
</evidence>
<name>A0A918MRB7_9ACTN</name>
<accession>A0A918MRB7</accession>